<feature type="compositionally biased region" description="Basic residues" evidence="1">
    <location>
        <begin position="572"/>
        <end position="586"/>
    </location>
</feature>
<proteinExistence type="predicted"/>
<dbReference type="SUPFAM" id="SSF81301">
    <property type="entry name" value="Nucleotidyltransferase"/>
    <property type="match status" value="1"/>
</dbReference>
<dbReference type="InParanoid" id="A0A0G4FMG7"/>
<protein>
    <recommendedName>
        <fullName evidence="2">Poly(A) RNA polymerase mitochondrial-like central palm domain-containing protein</fullName>
    </recommendedName>
</protein>
<dbReference type="Gene3D" id="1.10.1410.10">
    <property type="match status" value="1"/>
</dbReference>
<feature type="region of interest" description="Disordered" evidence="1">
    <location>
        <begin position="216"/>
        <end position="253"/>
    </location>
</feature>
<feature type="compositionally biased region" description="Basic and acidic residues" evidence="1">
    <location>
        <begin position="216"/>
        <end position="230"/>
    </location>
</feature>
<dbReference type="PANTHER" id="PTHR12271:SF40">
    <property type="entry name" value="POLY(A) RNA POLYMERASE GLD2"/>
    <property type="match status" value="1"/>
</dbReference>
<dbReference type="InterPro" id="IPR054708">
    <property type="entry name" value="MTPAP-like_central"/>
</dbReference>
<feature type="region of interest" description="Disordered" evidence="1">
    <location>
        <begin position="530"/>
        <end position="598"/>
    </location>
</feature>
<organism evidence="3 4">
    <name type="scientific">Vitrella brassicaformis (strain CCMP3155)</name>
    <dbReference type="NCBI Taxonomy" id="1169540"/>
    <lineage>
        <taxon>Eukaryota</taxon>
        <taxon>Sar</taxon>
        <taxon>Alveolata</taxon>
        <taxon>Colpodellida</taxon>
        <taxon>Vitrellaceae</taxon>
        <taxon>Vitrella</taxon>
    </lineage>
</organism>
<dbReference type="VEuPathDB" id="CryptoDB:Vbra_15738"/>
<reference evidence="3 4" key="1">
    <citation type="submission" date="2014-11" db="EMBL/GenBank/DDBJ databases">
        <authorList>
            <person name="Zhu J."/>
            <person name="Qi W."/>
            <person name="Song R."/>
        </authorList>
    </citation>
    <scope>NUCLEOTIDE SEQUENCE [LARGE SCALE GENOMIC DNA]</scope>
</reference>
<feature type="domain" description="Poly(A) RNA polymerase mitochondrial-like central palm" evidence="2">
    <location>
        <begin position="24"/>
        <end position="149"/>
    </location>
</feature>
<name>A0A0G4FMG7_VITBC</name>
<dbReference type="AlphaFoldDB" id="A0A0G4FMG7"/>
<evidence type="ECO:0000259" key="2">
    <source>
        <dbReference type="Pfam" id="PF22600"/>
    </source>
</evidence>
<dbReference type="InterPro" id="IPR043519">
    <property type="entry name" value="NT_sf"/>
</dbReference>
<dbReference type="OrthoDB" id="2274644at2759"/>
<dbReference type="Proteomes" id="UP000041254">
    <property type="component" value="Unassembled WGS sequence"/>
</dbReference>
<evidence type="ECO:0000313" key="3">
    <source>
        <dbReference type="EMBL" id="CEM15306.1"/>
    </source>
</evidence>
<feature type="compositionally biased region" description="Polar residues" evidence="1">
    <location>
        <begin position="430"/>
        <end position="443"/>
    </location>
</feature>
<feature type="region of interest" description="Disordered" evidence="1">
    <location>
        <begin position="618"/>
        <end position="722"/>
    </location>
</feature>
<dbReference type="SUPFAM" id="SSF81631">
    <property type="entry name" value="PAP/OAS1 substrate-binding domain"/>
    <property type="match status" value="1"/>
</dbReference>
<dbReference type="STRING" id="1169540.A0A0G4FMG7"/>
<dbReference type="CDD" id="cd05402">
    <property type="entry name" value="NT_PAP_TUTase"/>
    <property type="match status" value="1"/>
</dbReference>
<gene>
    <name evidence="3" type="ORF">Vbra_15738</name>
</gene>
<accession>A0A0G4FMG7</accession>
<dbReference type="Pfam" id="PF22600">
    <property type="entry name" value="MTPAP-like_central"/>
    <property type="match status" value="1"/>
</dbReference>
<feature type="region of interest" description="Disordered" evidence="1">
    <location>
        <begin position="412"/>
        <end position="450"/>
    </location>
</feature>
<keyword evidence="4" id="KW-1185">Reference proteome</keyword>
<evidence type="ECO:0000313" key="4">
    <source>
        <dbReference type="Proteomes" id="UP000041254"/>
    </source>
</evidence>
<dbReference type="PANTHER" id="PTHR12271">
    <property type="entry name" value="POLY A POLYMERASE CID PAP -RELATED"/>
    <property type="match status" value="1"/>
</dbReference>
<dbReference type="GO" id="GO:0031123">
    <property type="term" value="P:RNA 3'-end processing"/>
    <property type="evidence" value="ECO:0007669"/>
    <property type="project" value="TreeGrafter"/>
</dbReference>
<evidence type="ECO:0000256" key="1">
    <source>
        <dbReference type="SAM" id="MobiDB-lite"/>
    </source>
</evidence>
<dbReference type="Gene3D" id="3.30.460.10">
    <property type="entry name" value="Beta Polymerase, domain 2"/>
    <property type="match status" value="1"/>
</dbReference>
<dbReference type="EMBL" id="CDMY01000466">
    <property type="protein sequence ID" value="CEM15306.1"/>
    <property type="molecule type" value="Genomic_DNA"/>
</dbReference>
<sequence>MHLHCSDTALTMGAPFLVHGALRAHDRLLKPTRDQFRQKKDLVALFQPLLESRVGGTLHTFGSCENGFWIAGSDVDSCLVLKHCATKQACLSKLKLVRSLLQRAAVAERVDVIPAQVPIAKVYDRQDRNTCDVSINNTAALENSQLVGTLSRIDTRIRPLGRFIKYWATRRQINNRSQGTLSTYTLMLQLFYFLQIRDPPILPLYKLLEFPEAAARESEQKDMDETIKDLDTDESSDDDRPRDEEDAVAADDREFDHMSGELRPLPFHSDVRYISEHLFRENRRNRDSLGKLIHEFFMLWGDEQFAGGGMGRTVQIYDATNHLNDQGVLVMKCPLTKKNVNPFTIEVWQTIFQEFKRARRLLLTGASLSEVCEAAADNPISQRDRCRRQERLKAQILAKELGLLKGTAPPTLSFLTNMASPTPPTTPPTRQHTPDVTQSTLTDEPSAAPEPPAVELEEAALVMDSGHDGDTSSSSSSIREDALAAGFEEVPPWLTEAAEAMAISAKKAAKQKKKAARQLAANKAEAVQEIPLDPAEAAPTGEGSSEPAEVHPWITAESTWDEDEPTATSTKAAKKSKKKQGLRHGSRTVLPNLESDMADLADLRAQRREIDQRIRALQEAVRNPVENHTKLQRQRRGKGEGSGDSAAPPGPVAAGGAGGDKSGGKAKKRRKDAQSQTDVATEDDGSDDMWMSVGAKPRDDQPTTSPSPPSAPLPSVGDDGNEVVVVAARLRGAGEGMSTGVQHSDACVG</sequence>
<dbReference type="GO" id="GO:0016779">
    <property type="term" value="F:nucleotidyltransferase activity"/>
    <property type="evidence" value="ECO:0007669"/>
    <property type="project" value="TreeGrafter"/>
</dbReference>